<evidence type="ECO:0000256" key="1">
    <source>
        <dbReference type="SAM" id="MobiDB-lite"/>
    </source>
</evidence>
<evidence type="ECO:0000313" key="2">
    <source>
        <dbReference type="EMBL" id="BBA29837.1"/>
    </source>
</evidence>
<dbReference type="Proteomes" id="UP000267517">
    <property type="component" value="Chromosome II"/>
</dbReference>
<name>A0A250KJ95_9BACT</name>
<dbReference type="EMBL" id="AP018050">
    <property type="protein sequence ID" value="BBA29837.1"/>
    <property type="molecule type" value="Genomic_DNA"/>
</dbReference>
<reference evidence="2 3" key="1">
    <citation type="submission" date="2017-05" db="EMBL/GenBank/DDBJ databases">
        <title>whole genome sequence of Prevotella melaninogenica GAI 07411.</title>
        <authorList>
            <person name="Kondo Y."/>
            <person name="Hoshino T."/>
        </authorList>
    </citation>
    <scope>NUCLEOTIDE SEQUENCE [LARGE SCALE GENOMIC DNA]</scope>
    <source>
        <strain evidence="2 3">GAI 07411</strain>
    </source>
</reference>
<accession>A0A250KJ95</accession>
<feature type="compositionally biased region" description="Basic and acidic residues" evidence="1">
    <location>
        <begin position="38"/>
        <end position="50"/>
    </location>
</feature>
<gene>
    <name evidence="2" type="ORF">PMEL_200363</name>
</gene>
<sequence>MKIFLLSILIPLCRFNFDSSGIWSDKVGLLNIKGTQRGGEHGGESIKDNFTEVPKAQKATEP</sequence>
<proteinExistence type="predicted"/>
<dbReference type="AlphaFoldDB" id="A0A250KJ95"/>
<organism evidence="2 3">
    <name type="scientific">Prevotella melaninogenica</name>
    <dbReference type="NCBI Taxonomy" id="28132"/>
    <lineage>
        <taxon>Bacteria</taxon>
        <taxon>Pseudomonadati</taxon>
        <taxon>Bacteroidota</taxon>
        <taxon>Bacteroidia</taxon>
        <taxon>Bacteroidales</taxon>
        <taxon>Prevotellaceae</taxon>
        <taxon>Prevotella</taxon>
    </lineage>
</organism>
<protein>
    <submittedName>
        <fullName evidence="2">Uncharacterized protein</fullName>
    </submittedName>
</protein>
<feature type="region of interest" description="Disordered" evidence="1">
    <location>
        <begin position="36"/>
        <end position="62"/>
    </location>
</feature>
<evidence type="ECO:0000313" key="3">
    <source>
        <dbReference type="Proteomes" id="UP000267517"/>
    </source>
</evidence>